<dbReference type="GO" id="GO:0044206">
    <property type="term" value="P:UMP salvage"/>
    <property type="evidence" value="ECO:0007669"/>
    <property type="project" value="UniProtKB-UniPathway"/>
</dbReference>
<comment type="catalytic activity">
    <reaction evidence="8">
        <text>cytidine + ATP = CMP + ADP + H(+)</text>
        <dbReference type="Rhea" id="RHEA:24674"/>
        <dbReference type="ChEBI" id="CHEBI:15378"/>
        <dbReference type="ChEBI" id="CHEBI:17562"/>
        <dbReference type="ChEBI" id="CHEBI:30616"/>
        <dbReference type="ChEBI" id="CHEBI:60377"/>
        <dbReference type="ChEBI" id="CHEBI:456216"/>
        <dbReference type="EC" id="2.7.1.48"/>
    </reaction>
</comment>
<dbReference type="STRING" id="578462.A0A0L0SZJ6"/>
<comment type="catalytic activity">
    <reaction evidence="8">
        <text>uridine + ATP = UMP + ADP + H(+)</text>
        <dbReference type="Rhea" id="RHEA:16825"/>
        <dbReference type="ChEBI" id="CHEBI:15378"/>
        <dbReference type="ChEBI" id="CHEBI:16704"/>
        <dbReference type="ChEBI" id="CHEBI:30616"/>
        <dbReference type="ChEBI" id="CHEBI:57865"/>
        <dbReference type="ChEBI" id="CHEBI:456216"/>
        <dbReference type="EC" id="2.7.1.48"/>
    </reaction>
</comment>
<dbReference type="EC" id="2.7.1.48" evidence="8"/>
<evidence type="ECO:0000256" key="2">
    <source>
        <dbReference type="ARBA" id="ARBA00004784"/>
    </source>
</evidence>
<dbReference type="InterPro" id="IPR029057">
    <property type="entry name" value="PRTase-like"/>
</dbReference>
<dbReference type="NCBIfam" id="NF004018">
    <property type="entry name" value="PRK05480.1"/>
    <property type="match status" value="1"/>
</dbReference>
<dbReference type="Pfam" id="PF00485">
    <property type="entry name" value="PRK"/>
    <property type="match status" value="1"/>
</dbReference>
<name>A0A0L0SZJ6_ALLM3</name>
<keyword evidence="5 8" id="KW-0547">Nucleotide-binding</keyword>
<evidence type="ECO:0000256" key="4">
    <source>
        <dbReference type="ARBA" id="ARBA00022679"/>
    </source>
</evidence>
<sequence>MSLGPTAAVAAKMPAKPRQSKTIMTGRMPWYSMDGAPNRPYIIGIAGGSASGKTTVSQRILQNLGSQVVLLSMDSFYKSLTDEEIARAHRNEHNFDHPTSFDYDILFDVLRKLKDGKSVEVPVYDFSTHSRLKDKTTTIYGANVIIFEGIFALFDQSVRDLMDLKVFVDTDSDIRLARRLKRDIAERGRDVAGVLQQYNMFVKPAFDEFIYPTMKFADVIIPRGKENLVAIDLIMKHIQHQLDERGLSFRHQLAKANFPAELPSTVVVMPPRGQLKALHTIIRDKTTSRSDFIFYSERLSCLVMERALAESPHVERVVRTPTGDTYAGLAMTENICGVSVIRSGATMESGLRRVYKDVPIGKLLIQSSPISGEPELHYCKLPVDIKDRVVLLMDATIASGAAALMAIRVLLDHEVKEENIIFTTLIAAPPGLHAIHRAFPRVRVVVSEVDPEINDQYHILPGIGNYADRYFGSDD</sequence>
<dbReference type="Gene3D" id="3.40.50.2020">
    <property type="match status" value="1"/>
</dbReference>
<evidence type="ECO:0000313" key="11">
    <source>
        <dbReference type="EMBL" id="KNE67932.1"/>
    </source>
</evidence>
<dbReference type="PANTHER" id="PTHR10285">
    <property type="entry name" value="URIDINE KINASE"/>
    <property type="match status" value="1"/>
</dbReference>
<dbReference type="InterPro" id="IPR000764">
    <property type="entry name" value="Uridine_kinase-like"/>
</dbReference>
<dbReference type="FunFam" id="3.40.50.300:FF:000339">
    <property type="entry name" value="Uridine kinase"/>
    <property type="match status" value="1"/>
</dbReference>
<dbReference type="VEuPathDB" id="FungiDB:AMAG_13118"/>
<reference evidence="11 12" key="1">
    <citation type="submission" date="2009-11" db="EMBL/GenBank/DDBJ databases">
        <title>Annotation of Allomyces macrogynus ATCC 38327.</title>
        <authorList>
            <consortium name="The Broad Institute Genome Sequencing Platform"/>
            <person name="Russ C."/>
            <person name="Cuomo C."/>
            <person name="Burger G."/>
            <person name="Gray M.W."/>
            <person name="Holland P.W.H."/>
            <person name="King N."/>
            <person name="Lang F.B.F."/>
            <person name="Roger A.J."/>
            <person name="Ruiz-Trillo I."/>
            <person name="Young S.K."/>
            <person name="Zeng Q."/>
            <person name="Gargeya S."/>
            <person name="Fitzgerald M."/>
            <person name="Haas B."/>
            <person name="Abouelleil A."/>
            <person name="Alvarado L."/>
            <person name="Arachchi H.M."/>
            <person name="Berlin A."/>
            <person name="Chapman S.B."/>
            <person name="Gearin G."/>
            <person name="Goldberg J."/>
            <person name="Griggs A."/>
            <person name="Gujja S."/>
            <person name="Hansen M."/>
            <person name="Heiman D."/>
            <person name="Howarth C."/>
            <person name="Larimer J."/>
            <person name="Lui A."/>
            <person name="MacDonald P.J.P."/>
            <person name="McCowen C."/>
            <person name="Montmayeur A."/>
            <person name="Murphy C."/>
            <person name="Neiman D."/>
            <person name="Pearson M."/>
            <person name="Priest M."/>
            <person name="Roberts A."/>
            <person name="Saif S."/>
            <person name="Shea T."/>
            <person name="Sisk P."/>
            <person name="Stolte C."/>
            <person name="Sykes S."/>
            <person name="Wortman J."/>
            <person name="Nusbaum C."/>
            <person name="Birren B."/>
        </authorList>
    </citation>
    <scope>NUCLEOTIDE SEQUENCE [LARGE SCALE GENOMIC DNA]</scope>
    <source>
        <strain evidence="11 12">ATCC 38327</strain>
    </source>
</reference>
<dbReference type="GO" id="GO:0043771">
    <property type="term" value="F:cytidine kinase activity"/>
    <property type="evidence" value="ECO:0007669"/>
    <property type="project" value="RHEA"/>
</dbReference>
<dbReference type="UniPathway" id="UPA00579">
    <property type="reaction ID" value="UER00640"/>
</dbReference>
<dbReference type="FunFam" id="3.40.50.2020:FF:000010">
    <property type="entry name" value="Uridine-cytidine kinase"/>
    <property type="match status" value="1"/>
</dbReference>
<dbReference type="NCBIfam" id="TIGR00235">
    <property type="entry name" value="udk"/>
    <property type="match status" value="1"/>
</dbReference>
<comment type="pathway">
    <text evidence="2 8">Pyrimidine metabolism; CTP biosynthesis via salvage pathway; CTP from cytidine: step 1/3.</text>
</comment>
<accession>A0A0L0SZJ6</accession>
<feature type="domain" description="Phosphoribulokinase/uridine kinase" evidence="9">
    <location>
        <begin position="42"/>
        <end position="229"/>
    </location>
</feature>
<reference evidence="12" key="2">
    <citation type="submission" date="2009-11" db="EMBL/GenBank/DDBJ databases">
        <title>The Genome Sequence of Allomyces macrogynus strain ATCC 38327.</title>
        <authorList>
            <consortium name="The Broad Institute Genome Sequencing Platform"/>
            <person name="Russ C."/>
            <person name="Cuomo C."/>
            <person name="Shea T."/>
            <person name="Young S.K."/>
            <person name="Zeng Q."/>
            <person name="Koehrsen M."/>
            <person name="Haas B."/>
            <person name="Borodovsky M."/>
            <person name="Guigo R."/>
            <person name="Alvarado L."/>
            <person name="Berlin A."/>
            <person name="Borenstein D."/>
            <person name="Chen Z."/>
            <person name="Engels R."/>
            <person name="Freedman E."/>
            <person name="Gellesch M."/>
            <person name="Goldberg J."/>
            <person name="Griggs A."/>
            <person name="Gujja S."/>
            <person name="Heiman D."/>
            <person name="Hepburn T."/>
            <person name="Howarth C."/>
            <person name="Jen D."/>
            <person name="Larson L."/>
            <person name="Lewis B."/>
            <person name="Mehta T."/>
            <person name="Park D."/>
            <person name="Pearson M."/>
            <person name="Roberts A."/>
            <person name="Saif S."/>
            <person name="Shenoy N."/>
            <person name="Sisk P."/>
            <person name="Stolte C."/>
            <person name="Sykes S."/>
            <person name="Walk T."/>
            <person name="White J."/>
            <person name="Yandava C."/>
            <person name="Burger G."/>
            <person name="Gray M.W."/>
            <person name="Holland P.W.H."/>
            <person name="King N."/>
            <person name="Lang F.B.F."/>
            <person name="Roger A.J."/>
            <person name="Ruiz-Trillo I."/>
            <person name="Lander E."/>
            <person name="Nusbaum C."/>
        </authorList>
    </citation>
    <scope>NUCLEOTIDE SEQUENCE [LARGE SCALE GENOMIC DNA]</scope>
    <source>
        <strain evidence="12">ATCC 38327</strain>
    </source>
</reference>
<evidence type="ECO:0000256" key="8">
    <source>
        <dbReference type="RuleBase" id="RU003825"/>
    </source>
</evidence>
<dbReference type="SUPFAM" id="SSF53271">
    <property type="entry name" value="PRTase-like"/>
    <property type="match status" value="1"/>
</dbReference>
<dbReference type="InterPro" id="IPR006083">
    <property type="entry name" value="PRK/URK"/>
</dbReference>
<keyword evidence="12" id="KW-1185">Reference proteome</keyword>
<dbReference type="AlphaFoldDB" id="A0A0L0SZJ6"/>
<keyword evidence="6 8" id="KW-0418">Kinase</keyword>
<dbReference type="OrthoDB" id="738517at2759"/>
<dbReference type="Gene3D" id="3.40.50.300">
    <property type="entry name" value="P-loop containing nucleotide triphosphate hydrolases"/>
    <property type="match status" value="1"/>
</dbReference>
<evidence type="ECO:0000259" key="9">
    <source>
        <dbReference type="Pfam" id="PF00485"/>
    </source>
</evidence>
<keyword evidence="4 8" id="KW-0808">Transferase</keyword>
<dbReference type="PRINTS" id="PR00988">
    <property type="entry name" value="URIDINKINASE"/>
</dbReference>
<dbReference type="OMA" id="EPQLHCE"/>
<dbReference type="SUPFAM" id="SSF52540">
    <property type="entry name" value="P-loop containing nucleoside triphosphate hydrolases"/>
    <property type="match status" value="1"/>
</dbReference>
<protein>
    <recommendedName>
        <fullName evidence="8">Uridine kinase</fullName>
        <ecNumber evidence="8">2.7.1.48</ecNumber>
    </recommendedName>
</protein>
<comment type="similarity">
    <text evidence="3 8">Belongs to the uridine kinase family.</text>
</comment>
<evidence type="ECO:0000313" key="12">
    <source>
        <dbReference type="Proteomes" id="UP000054350"/>
    </source>
</evidence>
<dbReference type="GO" id="GO:0005524">
    <property type="term" value="F:ATP binding"/>
    <property type="evidence" value="ECO:0007669"/>
    <property type="project" value="UniProtKB-KW"/>
</dbReference>
<dbReference type="Pfam" id="PF14681">
    <property type="entry name" value="UPRTase"/>
    <property type="match status" value="1"/>
</dbReference>
<gene>
    <name evidence="11" type="ORF">AMAG_13118</name>
</gene>
<organism evidence="11 12">
    <name type="scientific">Allomyces macrogynus (strain ATCC 38327)</name>
    <name type="common">Allomyces javanicus var. macrogynus</name>
    <dbReference type="NCBI Taxonomy" id="578462"/>
    <lineage>
        <taxon>Eukaryota</taxon>
        <taxon>Fungi</taxon>
        <taxon>Fungi incertae sedis</taxon>
        <taxon>Blastocladiomycota</taxon>
        <taxon>Blastocladiomycetes</taxon>
        <taxon>Blastocladiales</taxon>
        <taxon>Blastocladiaceae</taxon>
        <taxon>Allomyces</taxon>
    </lineage>
</organism>
<dbReference type="GO" id="GO:0004849">
    <property type="term" value="F:uridine kinase activity"/>
    <property type="evidence" value="ECO:0007669"/>
    <property type="project" value="UniProtKB-EC"/>
</dbReference>
<comment type="pathway">
    <text evidence="1 8">Pyrimidine metabolism; UMP biosynthesis via salvage pathway; UMP from uridine: step 1/1.</text>
</comment>
<feature type="domain" description="Phosphoribosyltransferase" evidence="10">
    <location>
        <begin position="271"/>
        <end position="472"/>
    </location>
</feature>
<dbReference type="Proteomes" id="UP000054350">
    <property type="component" value="Unassembled WGS sequence"/>
</dbReference>
<evidence type="ECO:0000259" key="10">
    <source>
        <dbReference type="Pfam" id="PF14681"/>
    </source>
</evidence>
<dbReference type="GO" id="GO:0044211">
    <property type="term" value="P:CTP salvage"/>
    <property type="evidence" value="ECO:0007669"/>
    <property type="project" value="UniProtKB-UniPathway"/>
</dbReference>
<dbReference type="CDD" id="cd02023">
    <property type="entry name" value="UMPK"/>
    <property type="match status" value="1"/>
</dbReference>
<evidence type="ECO:0000256" key="3">
    <source>
        <dbReference type="ARBA" id="ARBA00005408"/>
    </source>
</evidence>
<evidence type="ECO:0000256" key="5">
    <source>
        <dbReference type="ARBA" id="ARBA00022741"/>
    </source>
</evidence>
<dbReference type="EMBL" id="GG745355">
    <property type="protein sequence ID" value="KNE67932.1"/>
    <property type="molecule type" value="Genomic_DNA"/>
</dbReference>
<dbReference type="eggNOG" id="KOG4203">
    <property type="taxonomic scope" value="Eukaryota"/>
</dbReference>
<dbReference type="InterPro" id="IPR027417">
    <property type="entry name" value="P-loop_NTPase"/>
</dbReference>
<evidence type="ECO:0000256" key="1">
    <source>
        <dbReference type="ARBA" id="ARBA00004690"/>
    </source>
</evidence>
<dbReference type="InterPro" id="IPR000836">
    <property type="entry name" value="PRTase_dom"/>
</dbReference>
<proteinExistence type="inferred from homology"/>
<evidence type="ECO:0000256" key="6">
    <source>
        <dbReference type="ARBA" id="ARBA00022777"/>
    </source>
</evidence>
<evidence type="ECO:0000256" key="7">
    <source>
        <dbReference type="ARBA" id="ARBA00022840"/>
    </source>
</evidence>
<dbReference type="CDD" id="cd06223">
    <property type="entry name" value="PRTases_typeI"/>
    <property type="match status" value="1"/>
</dbReference>
<dbReference type="UniPathway" id="UPA00574">
    <property type="reaction ID" value="UER00637"/>
</dbReference>
<keyword evidence="7 8" id="KW-0067">ATP-binding</keyword>